<reference evidence="2 3" key="2">
    <citation type="journal article" date="2023" name="ChemBioChem">
        <title>Acyltransferase Domain Exchange between Two Independent Type I Polyketide Synthases in the Same Producer Strain of Macrolide Antibiotics.</title>
        <authorList>
            <person name="Kudo F."/>
            <person name="Kishikawa K."/>
            <person name="Tsuboi K."/>
            <person name="Kido T."/>
            <person name="Usui T."/>
            <person name="Hashimoto J."/>
            <person name="Shin-Ya K."/>
            <person name="Miyanaga A."/>
            <person name="Eguchi T."/>
        </authorList>
    </citation>
    <scope>NUCLEOTIDE SEQUENCE [LARGE SCALE GENOMIC DNA]</scope>
    <source>
        <strain evidence="2 3">A-8890</strain>
    </source>
</reference>
<protein>
    <submittedName>
        <fullName evidence="2">Uncharacterized protein</fullName>
    </submittedName>
</protein>
<keyword evidence="3" id="KW-1185">Reference proteome</keyword>
<organism evidence="2 3">
    <name type="scientific">Streptomyces graminofaciens</name>
    <dbReference type="NCBI Taxonomy" id="68212"/>
    <lineage>
        <taxon>Bacteria</taxon>
        <taxon>Bacillati</taxon>
        <taxon>Actinomycetota</taxon>
        <taxon>Actinomycetes</taxon>
        <taxon>Kitasatosporales</taxon>
        <taxon>Streptomycetaceae</taxon>
        <taxon>Streptomyces</taxon>
    </lineage>
</organism>
<evidence type="ECO:0000313" key="3">
    <source>
        <dbReference type="Proteomes" id="UP001321542"/>
    </source>
</evidence>
<evidence type="ECO:0000313" key="2">
    <source>
        <dbReference type="EMBL" id="BBC35960.1"/>
    </source>
</evidence>
<gene>
    <name evidence="2" type="ORF">SGFS_072540</name>
</gene>
<dbReference type="EMBL" id="AP018448">
    <property type="protein sequence ID" value="BBC35960.1"/>
    <property type="molecule type" value="Genomic_DNA"/>
</dbReference>
<accession>A0ABN5VTT4</accession>
<evidence type="ECO:0000256" key="1">
    <source>
        <dbReference type="SAM" id="MobiDB-lite"/>
    </source>
</evidence>
<reference evidence="2 3" key="1">
    <citation type="journal article" date="2010" name="ChemBioChem">
        <title>Cloning and characterization of the biosynthetic gene cluster of 16-membered macrolide antibiotic FD-891: involvement of a dual functional cytochrome P450 monooxygenase catalyzing epoxidation and hydroxylation.</title>
        <authorList>
            <person name="Kudo F."/>
            <person name="Motegi A."/>
            <person name="Mizoue K."/>
            <person name="Eguchi T."/>
        </authorList>
    </citation>
    <scope>NUCLEOTIDE SEQUENCE [LARGE SCALE GENOMIC DNA]</scope>
    <source>
        <strain evidence="2 3">A-8890</strain>
    </source>
</reference>
<sequence>MATRVDLARRGDDVRAVVQRDGDGGGGGIQSEQEHANSLRRFGPAHGRPGTRPLCCYRHKRRRTYQRWYVRRYERWGTEGGQ</sequence>
<name>A0ABN5VTT4_9ACTN</name>
<dbReference type="Proteomes" id="UP001321542">
    <property type="component" value="Chromosome"/>
</dbReference>
<proteinExistence type="predicted"/>
<feature type="region of interest" description="Disordered" evidence="1">
    <location>
        <begin position="15"/>
        <end position="52"/>
    </location>
</feature>